<protein>
    <submittedName>
        <fullName evidence="1">Uncharacterized protein</fullName>
    </submittedName>
</protein>
<reference evidence="1 2" key="1">
    <citation type="submission" date="2019-05" db="EMBL/GenBank/DDBJ databases">
        <title>Another draft genome of Portunus trituberculatus and its Hox gene families provides insights of decapod evolution.</title>
        <authorList>
            <person name="Jeong J.-H."/>
            <person name="Song I."/>
            <person name="Kim S."/>
            <person name="Choi T."/>
            <person name="Kim D."/>
            <person name="Ryu S."/>
            <person name="Kim W."/>
        </authorList>
    </citation>
    <scope>NUCLEOTIDE SEQUENCE [LARGE SCALE GENOMIC DNA]</scope>
    <source>
        <tissue evidence="1">Muscle</tissue>
    </source>
</reference>
<name>A0A5B7GUK5_PORTR</name>
<accession>A0A5B7GUK5</accession>
<organism evidence="1 2">
    <name type="scientific">Portunus trituberculatus</name>
    <name type="common">Swimming crab</name>
    <name type="synonym">Neptunus trituberculatus</name>
    <dbReference type="NCBI Taxonomy" id="210409"/>
    <lineage>
        <taxon>Eukaryota</taxon>
        <taxon>Metazoa</taxon>
        <taxon>Ecdysozoa</taxon>
        <taxon>Arthropoda</taxon>
        <taxon>Crustacea</taxon>
        <taxon>Multicrustacea</taxon>
        <taxon>Malacostraca</taxon>
        <taxon>Eumalacostraca</taxon>
        <taxon>Eucarida</taxon>
        <taxon>Decapoda</taxon>
        <taxon>Pleocyemata</taxon>
        <taxon>Brachyura</taxon>
        <taxon>Eubrachyura</taxon>
        <taxon>Portunoidea</taxon>
        <taxon>Portunidae</taxon>
        <taxon>Portuninae</taxon>
        <taxon>Portunus</taxon>
    </lineage>
</organism>
<dbReference type="AlphaFoldDB" id="A0A5B7GUK5"/>
<comment type="caution">
    <text evidence="1">The sequence shown here is derived from an EMBL/GenBank/DDBJ whole genome shotgun (WGS) entry which is preliminary data.</text>
</comment>
<proteinExistence type="predicted"/>
<keyword evidence="2" id="KW-1185">Reference proteome</keyword>
<sequence>MGAFAGLSSVPPQRGLDCLGTLATANLDIMQPCEMLHLRMMMLRRQAVTLVAVEQRELEFLQRPLVSQIARGLSSTARGLRVVVPLAPNTLHQLRLLQFHPFLLLRDTAEVPLQIGGLSAVALAKVGEHRSLRVGGQDPLVWLRSPLPQGASSFERACGVPGVQGGLGPSFGSGGHGF</sequence>
<evidence type="ECO:0000313" key="1">
    <source>
        <dbReference type="EMBL" id="MPC60244.1"/>
    </source>
</evidence>
<dbReference type="EMBL" id="VSRR010017328">
    <property type="protein sequence ID" value="MPC60244.1"/>
    <property type="molecule type" value="Genomic_DNA"/>
</dbReference>
<evidence type="ECO:0000313" key="2">
    <source>
        <dbReference type="Proteomes" id="UP000324222"/>
    </source>
</evidence>
<gene>
    <name evidence="1" type="ORF">E2C01_054283</name>
</gene>
<dbReference type="Proteomes" id="UP000324222">
    <property type="component" value="Unassembled WGS sequence"/>
</dbReference>